<evidence type="ECO:0008006" key="5">
    <source>
        <dbReference type="Google" id="ProtNLM"/>
    </source>
</evidence>
<dbReference type="EMBL" id="JBGBPQ010000018">
    <property type="protein sequence ID" value="KAL1507089.1"/>
    <property type="molecule type" value="Genomic_DNA"/>
</dbReference>
<feature type="transmembrane region" description="Helical" evidence="2">
    <location>
        <begin position="1212"/>
        <end position="1233"/>
    </location>
</feature>
<dbReference type="Proteomes" id="UP001515480">
    <property type="component" value="Unassembled WGS sequence"/>
</dbReference>
<dbReference type="SUPFAM" id="SSF51126">
    <property type="entry name" value="Pectin lyase-like"/>
    <property type="match status" value="1"/>
</dbReference>
<dbReference type="PANTHER" id="PTHR11319">
    <property type="entry name" value="G PROTEIN-COUPLED RECEPTOR-RELATED"/>
    <property type="match status" value="1"/>
</dbReference>
<dbReference type="PANTHER" id="PTHR11319:SF35">
    <property type="entry name" value="OUTER MEMBRANE PROTEIN PMPC-RELATED"/>
    <property type="match status" value="1"/>
</dbReference>
<feature type="compositionally biased region" description="Pro residues" evidence="1">
    <location>
        <begin position="101"/>
        <end position="166"/>
    </location>
</feature>
<keyword evidence="2" id="KW-0812">Transmembrane</keyword>
<feature type="transmembrane region" description="Helical" evidence="2">
    <location>
        <begin position="1624"/>
        <end position="1650"/>
    </location>
</feature>
<keyword evidence="2" id="KW-0472">Membrane</keyword>
<protein>
    <recommendedName>
        <fullName evidence="5">Phosphoinositide phospholipase C</fullName>
    </recommendedName>
</protein>
<feature type="region of interest" description="Disordered" evidence="1">
    <location>
        <begin position="98"/>
        <end position="169"/>
    </location>
</feature>
<feature type="transmembrane region" description="Helical" evidence="2">
    <location>
        <begin position="1333"/>
        <end position="1353"/>
    </location>
</feature>
<keyword evidence="4" id="KW-1185">Reference proteome</keyword>
<keyword evidence="2" id="KW-1133">Transmembrane helix</keyword>
<feature type="transmembrane region" description="Helical" evidence="2">
    <location>
        <begin position="1269"/>
        <end position="1287"/>
    </location>
</feature>
<dbReference type="SUPFAM" id="SSF57184">
    <property type="entry name" value="Growth factor receptor domain"/>
    <property type="match status" value="1"/>
</dbReference>
<reference evidence="3 4" key="1">
    <citation type="journal article" date="2024" name="Science">
        <title>Giant polyketide synthase enzymes in the biosynthesis of giant marine polyether toxins.</title>
        <authorList>
            <person name="Fallon T.R."/>
            <person name="Shende V.V."/>
            <person name="Wierzbicki I.H."/>
            <person name="Pendleton A.L."/>
            <person name="Watervoot N.F."/>
            <person name="Auber R.P."/>
            <person name="Gonzalez D.J."/>
            <person name="Wisecaver J.H."/>
            <person name="Moore B.S."/>
        </authorList>
    </citation>
    <scope>NUCLEOTIDE SEQUENCE [LARGE SCALE GENOMIC DNA]</scope>
    <source>
        <strain evidence="3 4">12B1</strain>
    </source>
</reference>
<feature type="transmembrane region" description="Helical" evidence="2">
    <location>
        <begin position="1473"/>
        <end position="1500"/>
    </location>
</feature>
<dbReference type="InterPro" id="IPR011050">
    <property type="entry name" value="Pectin_lyase_fold/virulence"/>
</dbReference>
<feature type="transmembrane region" description="Helical" evidence="2">
    <location>
        <begin position="1580"/>
        <end position="1599"/>
    </location>
</feature>
<dbReference type="InterPro" id="IPR009030">
    <property type="entry name" value="Growth_fac_rcpt_cys_sf"/>
</dbReference>
<evidence type="ECO:0000313" key="4">
    <source>
        <dbReference type="Proteomes" id="UP001515480"/>
    </source>
</evidence>
<accession>A0AB34IU54</accession>
<evidence type="ECO:0000256" key="2">
    <source>
        <dbReference type="SAM" id="Phobius"/>
    </source>
</evidence>
<proteinExistence type="predicted"/>
<feature type="transmembrane region" description="Helical" evidence="2">
    <location>
        <begin position="1550"/>
        <end position="1568"/>
    </location>
</feature>
<evidence type="ECO:0000313" key="3">
    <source>
        <dbReference type="EMBL" id="KAL1507089.1"/>
    </source>
</evidence>
<evidence type="ECO:0000256" key="1">
    <source>
        <dbReference type="SAM" id="MobiDB-lite"/>
    </source>
</evidence>
<organism evidence="3 4">
    <name type="scientific">Prymnesium parvum</name>
    <name type="common">Toxic golden alga</name>
    <dbReference type="NCBI Taxonomy" id="97485"/>
    <lineage>
        <taxon>Eukaryota</taxon>
        <taxon>Haptista</taxon>
        <taxon>Haptophyta</taxon>
        <taxon>Prymnesiophyceae</taxon>
        <taxon>Prymnesiales</taxon>
        <taxon>Prymnesiaceae</taxon>
        <taxon>Prymnesium</taxon>
    </lineage>
</organism>
<gene>
    <name evidence="3" type="ORF">AB1Y20_007948</name>
</gene>
<comment type="caution">
    <text evidence="3">The sequence shown here is derived from an EMBL/GenBank/DDBJ whole genome shotgun (WGS) entry which is preliminary data.</text>
</comment>
<sequence length="1658" mass="175796">MAPAPAPPFHAPPPPVEVSTAAVADSVCSNYAAYQVVLPSAPFSNCLSYCANYARGHSYQSRWCCTKAASSGLAACAISRDGEAEQLSYAGSTASTMSWALPPPTPPPASPPSSPPLLPRPHLPPPVGPAPVAPPSPPPLPLIPPSPPAPPRPPPSPPPPSSPPPEVAGYVTVADDDELIAEINATREAGTTFIFIPEGVLIALPETLSIPPYANVSITSAGDGATLERVGTGKHVEVAIRAQLILHSLHFLGGLAADGGALAVRGGTLSISSCSFRSCCAAAVVGGRGGAIYAAADAKEAPHVRIIESTFNNCSAGFINTASAEETIIALFARPGETVLISDIIQNIHARGGAISVNGPDAKLILEHTSFTACTATLLGGVIDFDGEYLAQGVGDHLVVLDCDFNGCGLDTSFEGEVRGITMSVFDAQGGAIFVGEGGVSILLRSCNFINCVTWGLGAALYGSNAIAVVADCRFDLCHTIPSKALRQGGAIYFIRGKITLTHSLLHNCTAFDSAGGLQVEEAILQVMYTVFRSCSIDSLVSASPGGGGVRLVNCPTAILSTCEFDRCWASKGGGLMTDGVGTTVVLYSTFKDCVAQSHGGGVSSANFVDLAIADVNFERCVAPSGGFAISIACMLGTSAFDCGTHNLNVHLGTITAPCNASSELRTRYPDWPWVDEELSSPIQVSSDSSLTANKIAARGVVLLSDCGCTLVRDREGNPLELLQCLDSWYDILAASDSITSCASHASCSSVPLCPSMPSGPTIPSCTCEPPSEPLVAEVATAYCLEYDSTTQPYISSCGCADPLRATQVASLEERLLVNVAKTHRASSVYATRALVIQMAGTDLSATWFCGDGCILYEDDKDVAEPASWLQAMQRSGVVTQGPDGPVNTSVQLLFDSSALRARPQPYEAAVQLEVERFIDGEKELQRMVKIPVMLFVGVRDLVVSKSVWTCVSTDSRPTFACDGAATLKGSCSSVAHLQPTLVNYSVGETVFAYFQPTTVTSEMPVDLVGDGLYAVSLSLKELHLRTYFLSLNLSSNGVQETAHHTVTVAASDCKPPLFANAERGQCQCEPGSFISVSDNGDPTCAACPEDRTSDGAHDDKSSCDLCLAGYFSPPRDSAHEVECEPCPQNAVCMPGTTLSTLVLDDGTWRASPNSTDIRLCSEGGWSAATCVGGVGPDYCAANHSGPLCRLCKQRNHYFSRSRGQCTECPTGAALVFSCVALLAAITCAVFLLRCNAPFAAVSACINADRIRLVVVLLRALDLRTKFKILISFYQVIVVMPLVYNVSFPHEFYSWFSAVQLVDLEALVERVAVPLKCIGGFKEKLLLLTLGPLLAVCVAATGGALAFLLDVLVEERQKRTTARFTQKPRTTSLALTRRSSVRHSVVHGSFRLATGAAEAVASLRARVVHASLPLALPLCFIFVASSSKVVFEAWACEAFEFDSQTEPPTRKRFLVADLGVECNTAQHAAIVRIAVILLFVWPLGVPLLFFSLLLMCRTAIISMRTTPLSRSIAFLYEEFRSDFFFWEPIDVLRRVALTGLLLVVFPDQEVWRLVTAVLICTFFSCLTLASQPYVVKHNTLVAVASQLCLCVAFLNALMIKLHEEVSAVVEPAQVVAIFGFSDSFILSVVIMLTALIMLVLLIVLMIYAAFSGVERSLD</sequence>
<name>A0AB34IU54_PRYPA</name>